<reference evidence="2" key="1">
    <citation type="submission" date="2016-01" db="EMBL/GenBank/DDBJ databases">
        <title>Isolation and Characterization of Enterobacteria phage CBB.</title>
        <authorList>
            <person name="Buttimer C.T.H."/>
            <person name="Hendrix H."/>
            <person name="Alexandre H."/>
            <person name="O'Mahony J."/>
            <person name="Lavigne R."/>
            <person name="Coffey A."/>
        </authorList>
    </citation>
    <scope>NUCLEOTIDE SEQUENCE [LARGE SCALE GENOMIC DNA]</scope>
</reference>
<gene>
    <name evidence="1" type="ORF">CBB_205</name>
</gene>
<evidence type="ECO:0000313" key="2">
    <source>
        <dbReference type="Proteomes" id="UP000223891"/>
    </source>
</evidence>
<organism evidence="1 2">
    <name type="scientific">Pectobacterium phage vB_PcaM_CBB</name>
    <dbReference type="NCBI Taxonomy" id="2772511"/>
    <lineage>
        <taxon>Viruses</taxon>
        <taxon>Duplodnaviria</taxon>
        <taxon>Heunggongvirae</taxon>
        <taxon>Uroviricota</taxon>
        <taxon>Caudoviricetes</taxon>
        <taxon>Mimasvirus</taxon>
        <taxon>Mimasvirus CBB</taxon>
    </lineage>
</organism>
<protein>
    <submittedName>
        <fullName evidence="1">Structural protein</fullName>
    </submittedName>
</protein>
<accession>A0A1L2CUR0</accession>
<evidence type="ECO:0000313" key="1">
    <source>
        <dbReference type="EMBL" id="AMM43770.1"/>
    </source>
</evidence>
<proteinExistence type="predicted"/>
<sequence length="229" mass="25388">MANLLDKYGVVIPGASRAPMKQPKPKYRFRVVFFGFGNTEDGNYITLDTNTVGTPSVEHENITVHSYNSSAHYKGKYTWNTIEVAFRDSVGNMSLKALWNQMRKEFNYYSQESRTTGSQYKFEMWIQALDGSNSENTTNLFEGTLHTWICQGCFITDSNFGDWDYSSSEAQVITMTIQPDGCVLVGPEGQALGDEVTGNGTPENAVSITTSPTAIDAGTLPDSNFYEGQ</sequence>
<dbReference type="Proteomes" id="UP000223891">
    <property type="component" value="Segment"/>
</dbReference>
<name>A0A1L2CUR0_9CAUD</name>
<dbReference type="EMBL" id="KU574722">
    <property type="protein sequence ID" value="AMM43770.1"/>
    <property type="molecule type" value="Genomic_DNA"/>
</dbReference>
<keyword evidence="2" id="KW-1185">Reference proteome</keyword>